<dbReference type="SMART" id="SM00418">
    <property type="entry name" value="HTH_ARSR"/>
    <property type="match status" value="1"/>
</dbReference>
<dbReference type="EMBL" id="CP159872">
    <property type="protein sequence ID" value="XCM79502.1"/>
    <property type="molecule type" value="Genomic_DNA"/>
</dbReference>
<evidence type="ECO:0000256" key="1">
    <source>
        <dbReference type="SAM" id="MobiDB-lite"/>
    </source>
</evidence>
<dbReference type="GO" id="GO:0003700">
    <property type="term" value="F:DNA-binding transcription factor activity"/>
    <property type="evidence" value="ECO:0007669"/>
    <property type="project" value="InterPro"/>
</dbReference>
<sequence>MNEHHPEHEHEHDEKAGHDETARPAGSQRRIDAKSLRGLAHPLRMRILDALRTDGPATSARLSERLGESTGTISWHLRHLAEHGFIEEEVGRGTRRERWWRAVRTRSVLATTDFDRDPAMRGALSVYLREMLQTQFQRVADSMAAEWQGEWRGAGSVTDWNDLRLTPAQLRDLNEELLAVVARYRSDPDAPVDPAARPVIVQIQALPRKEPDTE</sequence>
<accession>A0AAU8JU66</accession>
<dbReference type="SUPFAM" id="SSF46785">
    <property type="entry name" value="Winged helix' DNA-binding domain"/>
    <property type="match status" value="1"/>
</dbReference>
<proteinExistence type="predicted"/>
<feature type="compositionally biased region" description="Basic and acidic residues" evidence="1">
    <location>
        <begin position="1"/>
        <end position="22"/>
    </location>
</feature>
<dbReference type="InterPro" id="IPR036388">
    <property type="entry name" value="WH-like_DNA-bd_sf"/>
</dbReference>
<dbReference type="CDD" id="cd00090">
    <property type="entry name" value="HTH_ARSR"/>
    <property type="match status" value="1"/>
</dbReference>
<reference evidence="3" key="1">
    <citation type="submission" date="2024-06" db="EMBL/GenBank/DDBJ databases">
        <title>The genome sequences of Kitasatospora sp. strain HUAS MG31.</title>
        <authorList>
            <person name="Mo P."/>
        </authorList>
    </citation>
    <scope>NUCLEOTIDE SEQUENCE</scope>
    <source>
        <strain evidence="3">HUAS MG31</strain>
    </source>
</reference>
<dbReference type="RefSeq" id="WP_354640210.1">
    <property type="nucleotide sequence ID" value="NZ_CP159872.1"/>
</dbReference>
<evidence type="ECO:0000259" key="2">
    <source>
        <dbReference type="SMART" id="SM00418"/>
    </source>
</evidence>
<evidence type="ECO:0000313" key="3">
    <source>
        <dbReference type="EMBL" id="XCM79502.1"/>
    </source>
</evidence>
<dbReference type="InterPro" id="IPR011991">
    <property type="entry name" value="ArsR-like_HTH"/>
</dbReference>
<gene>
    <name evidence="3" type="ORF">ABWK59_11455</name>
</gene>
<dbReference type="KEGG" id="kcm:ABWK59_11455"/>
<dbReference type="InterPro" id="IPR001845">
    <property type="entry name" value="HTH_ArsR_DNA-bd_dom"/>
</dbReference>
<dbReference type="AlphaFoldDB" id="A0AAU8JU66"/>
<feature type="domain" description="HTH arsR-type" evidence="2">
    <location>
        <begin position="34"/>
        <end position="129"/>
    </location>
</feature>
<organism evidence="3">
    <name type="scientific">Kitasatospora camelliae</name>
    <dbReference type="NCBI Taxonomy" id="3156397"/>
    <lineage>
        <taxon>Bacteria</taxon>
        <taxon>Bacillati</taxon>
        <taxon>Actinomycetota</taxon>
        <taxon>Actinomycetes</taxon>
        <taxon>Kitasatosporales</taxon>
        <taxon>Streptomycetaceae</taxon>
        <taxon>Kitasatospora</taxon>
    </lineage>
</organism>
<feature type="region of interest" description="Disordered" evidence="1">
    <location>
        <begin position="1"/>
        <end position="35"/>
    </location>
</feature>
<dbReference type="Pfam" id="PF12840">
    <property type="entry name" value="HTH_20"/>
    <property type="match status" value="1"/>
</dbReference>
<name>A0AAU8JU66_9ACTN</name>
<protein>
    <submittedName>
        <fullName evidence="3">Helix-turn-helix domain-containing protein</fullName>
    </submittedName>
</protein>
<dbReference type="Gene3D" id="1.10.10.10">
    <property type="entry name" value="Winged helix-like DNA-binding domain superfamily/Winged helix DNA-binding domain"/>
    <property type="match status" value="1"/>
</dbReference>
<dbReference type="InterPro" id="IPR036390">
    <property type="entry name" value="WH_DNA-bd_sf"/>
</dbReference>